<proteinExistence type="inferred from homology"/>
<keyword evidence="1 4" id="KW-0732">Signal</keyword>
<dbReference type="InterPro" id="IPR006501">
    <property type="entry name" value="Pectinesterase_inhib_dom"/>
</dbReference>
<dbReference type="Proteomes" id="UP001180020">
    <property type="component" value="Unassembled WGS sequence"/>
</dbReference>
<evidence type="ECO:0000256" key="2">
    <source>
        <dbReference type="ARBA" id="ARBA00023157"/>
    </source>
</evidence>
<sequence length="172" mass="18245">MSTTTNLLLLLILSSSIQYSSADAGFIATTCNQTPHPAICVSILESEQQSFTAVNARALAWIAYNITATHTSGTLAVLNNLLALHDGEPIAAPMEVCVQLYGRAAEDLTVAGENMTVEAYVEAAKRVDDARGAAGLCEEAFGMEFPSPVTAENRVVNDDCSVTFDLLGMLSR</sequence>
<dbReference type="PANTHER" id="PTHR35357">
    <property type="entry name" value="OS02G0537100 PROTEIN"/>
    <property type="match status" value="1"/>
</dbReference>
<evidence type="ECO:0000313" key="6">
    <source>
        <dbReference type="EMBL" id="KAK1290984.1"/>
    </source>
</evidence>
<dbReference type="Pfam" id="PF04043">
    <property type="entry name" value="PMEI"/>
    <property type="match status" value="1"/>
</dbReference>
<comment type="caution">
    <text evidence="6">The sequence shown here is derived from an EMBL/GenBank/DDBJ whole genome shotgun (WGS) entry which is preliminary data.</text>
</comment>
<reference evidence="6" key="1">
    <citation type="journal article" date="2023" name="Nat. Commun.">
        <title>Diploid and tetraploid genomes of Acorus and the evolution of monocots.</title>
        <authorList>
            <person name="Ma L."/>
            <person name="Liu K.W."/>
            <person name="Li Z."/>
            <person name="Hsiao Y.Y."/>
            <person name="Qi Y."/>
            <person name="Fu T."/>
            <person name="Tang G.D."/>
            <person name="Zhang D."/>
            <person name="Sun W.H."/>
            <person name="Liu D.K."/>
            <person name="Li Y."/>
            <person name="Chen G.Z."/>
            <person name="Liu X.D."/>
            <person name="Liao X.Y."/>
            <person name="Jiang Y.T."/>
            <person name="Yu X."/>
            <person name="Hao Y."/>
            <person name="Huang J."/>
            <person name="Zhao X.W."/>
            <person name="Ke S."/>
            <person name="Chen Y.Y."/>
            <person name="Wu W.L."/>
            <person name="Hsu J.L."/>
            <person name="Lin Y.F."/>
            <person name="Huang M.D."/>
            <person name="Li C.Y."/>
            <person name="Huang L."/>
            <person name="Wang Z.W."/>
            <person name="Zhao X."/>
            <person name="Zhong W.Y."/>
            <person name="Peng D.H."/>
            <person name="Ahmad S."/>
            <person name="Lan S."/>
            <person name="Zhang J.S."/>
            <person name="Tsai W.C."/>
            <person name="Van de Peer Y."/>
            <person name="Liu Z.J."/>
        </authorList>
    </citation>
    <scope>NUCLEOTIDE SEQUENCE</scope>
    <source>
        <strain evidence="6">CP</strain>
    </source>
</reference>
<dbReference type="PANTHER" id="PTHR35357:SF8">
    <property type="entry name" value="OS01G0111000 PROTEIN"/>
    <property type="match status" value="1"/>
</dbReference>
<gene>
    <name evidence="6" type="ORF">QJS10_CPB18g00349</name>
</gene>
<dbReference type="SMART" id="SM00856">
    <property type="entry name" value="PMEI"/>
    <property type="match status" value="1"/>
</dbReference>
<evidence type="ECO:0000256" key="4">
    <source>
        <dbReference type="SAM" id="SignalP"/>
    </source>
</evidence>
<keyword evidence="2" id="KW-1015">Disulfide bond</keyword>
<organism evidence="6 7">
    <name type="scientific">Acorus calamus</name>
    <name type="common">Sweet flag</name>
    <dbReference type="NCBI Taxonomy" id="4465"/>
    <lineage>
        <taxon>Eukaryota</taxon>
        <taxon>Viridiplantae</taxon>
        <taxon>Streptophyta</taxon>
        <taxon>Embryophyta</taxon>
        <taxon>Tracheophyta</taxon>
        <taxon>Spermatophyta</taxon>
        <taxon>Magnoliopsida</taxon>
        <taxon>Liliopsida</taxon>
        <taxon>Acoraceae</taxon>
        <taxon>Acorus</taxon>
    </lineage>
</organism>
<dbReference type="NCBIfam" id="TIGR01614">
    <property type="entry name" value="PME_inhib"/>
    <property type="match status" value="1"/>
</dbReference>
<evidence type="ECO:0000256" key="1">
    <source>
        <dbReference type="ARBA" id="ARBA00022729"/>
    </source>
</evidence>
<evidence type="ECO:0000256" key="3">
    <source>
        <dbReference type="ARBA" id="ARBA00038471"/>
    </source>
</evidence>
<feature type="domain" description="Pectinesterase inhibitor" evidence="5">
    <location>
        <begin position="22"/>
        <end position="166"/>
    </location>
</feature>
<keyword evidence="7" id="KW-1185">Reference proteome</keyword>
<dbReference type="EMBL" id="JAUJYO010000018">
    <property type="protein sequence ID" value="KAK1290984.1"/>
    <property type="molecule type" value="Genomic_DNA"/>
</dbReference>
<evidence type="ECO:0000313" key="7">
    <source>
        <dbReference type="Proteomes" id="UP001180020"/>
    </source>
</evidence>
<name>A0AAV9CRA7_ACOCL</name>
<feature type="signal peptide" evidence="4">
    <location>
        <begin position="1"/>
        <end position="22"/>
    </location>
</feature>
<dbReference type="InterPro" id="IPR035513">
    <property type="entry name" value="Invertase/methylesterase_inhib"/>
</dbReference>
<comment type="similarity">
    <text evidence="3">Belongs to the PMEI family.</text>
</comment>
<accession>A0AAV9CRA7</accession>
<dbReference type="Gene3D" id="1.20.140.40">
    <property type="entry name" value="Invertase/pectin methylesterase inhibitor family protein"/>
    <property type="match status" value="1"/>
</dbReference>
<feature type="chain" id="PRO_5043395627" description="Pectinesterase inhibitor domain-containing protein" evidence="4">
    <location>
        <begin position="23"/>
        <end position="172"/>
    </location>
</feature>
<protein>
    <recommendedName>
        <fullName evidence="5">Pectinesterase inhibitor domain-containing protein</fullName>
    </recommendedName>
</protein>
<reference evidence="6" key="2">
    <citation type="submission" date="2023-06" db="EMBL/GenBank/DDBJ databases">
        <authorList>
            <person name="Ma L."/>
            <person name="Liu K.-W."/>
            <person name="Li Z."/>
            <person name="Hsiao Y.-Y."/>
            <person name="Qi Y."/>
            <person name="Fu T."/>
            <person name="Tang G."/>
            <person name="Zhang D."/>
            <person name="Sun W.-H."/>
            <person name="Liu D.-K."/>
            <person name="Li Y."/>
            <person name="Chen G.-Z."/>
            <person name="Liu X.-D."/>
            <person name="Liao X.-Y."/>
            <person name="Jiang Y.-T."/>
            <person name="Yu X."/>
            <person name="Hao Y."/>
            <person name="Huang J."/>
            <person name="Zhao X.-W."/>
            <person name="Ke S."/>
            <person name="Chen Y.-Y."/>
            <person name="Wu W.-L."/>
            <person name="Hsu J.-L."/>
            <person name="Lin Y.-F."/>
            <person name="Huang M.-D."/>
            <person name="Li C.-Y."/>
            <person name="Huang L."/>
            <person name="Wang Z.-W."/>
            <person name="Zhao X."/>
            <person name="Zhong W.-Y."/>
            <person name="Peng D.-H."/>
            <person name="Ahmad S."/>
            <person name="Lan S."/>
            <person name="Zhang J.-S."/>
            <person name="Tsai W.-C."/>
            <person name="Van De Peer Y."/>
            <person name="Liu Z.-J."/>
        </authorList>
    </citation>
    <scope>NUCLEOTIDE SEQUENCE</scope>
    <source>
        <strain evidence="6">CP</strain>
        <tissue evidence="6">Leaves</tissue>
    </source>
</reference>
<dbReference type="GO" id="GO:0004857">
    <property type="term" value="F:enzyme inhibitor activity"/>
    <property type="evidence" value="ECO:0007669"/>
    <property type="project" value="InterPro"/>
</dbReference>
<dbReference type="SUPFAM" id="SSF101148">
    <property type="entry name" value="Plant invertase/pectin methylesterase inhibitor"/>
    <property type="match status" value="1"/>
</dbReference>
<evidence type="ECO:0000259" key="5">
    <source>
        <dbReference type="SMART" id="SM00856"/>
    </source>
</evidence>
<dbReference type="AlphaFoldDB" id="A0AAV9CRA7"/>